<reference evidence="2" key="1">
    <citation type="journal article" date="2019" name="Int. J. Syst. Evol. Microbiol.">
        <title>The Global Catalogue of Microorganisms (GCM) 10K type strain sequencing project: providing services to taxonomists for standard genome sequencing and annotation.</title>
        <authorList>
            <consortium name="The Broad Institute Genomics Platform"/>
            <consortium name="The Broad Institute Genome Sequencing Center for Infectious Disease"/>
            <person name="Wu L."/>
            <person name="Ma J."/>
        </authorList>
    </citation>
    <scope>NUCLEOTIDE SEQUENCE [LARGE SCALE GENOMIC DNA]</scope>
    <source>
        <strain evidence="2">CCM 8725</strain>
    </source>
</reference>
<dbReference type="Proteomes" id="UP001597448">
    <property type="component" value="Unassembled WGS sequence"/>
</dbReference>
<evidence type="ECO:0000313" key="2">
    <source>
        <dbReference type="Proteomes" id="UP001597448"/>
    </source>
</evidence>
<proteinExistence type="predicted"/>
<accession>A0ABW5FDY5</accession>
<organism evidence="1 2">
    <name type="scientific">Paenibacillus rhizoplanae</name>
    <dbReference type="NCBI Taxonomy" id="1917181"/>
    <lineage>
        <taxon>Bacteria</taxon>
        <taxon>Bacillati</taxon>
        <taxon>Bacillota</taxon>
        <taxon>Bacilli</taxon>
        <taxon>Bacillales</taxon>
        <taxon>Paenibacillaceae</taxon>
        <taxon>Paenibacillus</taxon>
    </lineage>
</organism>
<evidence type="ECO:0000313" key="1">
    <source>
        <dbReference type="EMBL" id="MFD2412730.1"/>
    </source>
</evidence>
<name>A0ABW5FDY5_9BACL</name>
<keyword evidence="2" id="KW-1185">Reference proteome</keyword>
<dbReference type="EMBL" id="JBHUKY010000046">
    <property type="protein sequence ID" value="MFD2412730.1"/>
    <property type="molecule type" value="Genomic_DNA"/>
</dbReference>
<gene>
    <name evidence="1" type="ORF">ACFSX3_22830</name>
</gene>
<comment type="caution">
    <text evidence="1">The sequence shown here is derived from an EMBL/GenBank/DDBJ whole genome shotgun (WGS) entry which is preliminary data.</text>
</comment>
<dbReference type="RefSeq" id="WP_209994457.1">
    <property type="nucleotide sequence ID" value="NZ_JBHSVQ010000001.1"/>
</dbReference>
<sequence>MEQYKFSSENNKMIVEAIVEGYRDYIEHRKDRKAKMKISSAFAWTKGNFIESKIAEECVDYGFRYRKSKAGLTWDYLQFIHGESKILFLVKNATYFNEKCFSQSKLPANRGNKGSHRTYLHELSKINKGVEFSKFQPVVDDGEVTERYEQLSFFVSENQVKEELENFQSSFTEFHILTYTLDEAYQISEVKNYLPNPTDNVAYLVEDLSDFIFGAELTNEDREVVAPEMGEEIMDPAAYDIGILEEDQLAK</sequence>
<protein>
    <submittedName>
        <fullName evidence="1">DUF5986 family protein</fullName>
    </submittedName>
</protein>